<keyword evidence="6" id="KW-1185">Reference proteome</keyword>
<accession>A0AAJ8JRE8</accession>
<keyword evidence="2" id="KW-0863">Zinc-finger</keyword>
<dbReference type="InterPro" id="IPR011016">
    <property type="entry name" value="Znf_RING-CH"/>
</dbReference>
<dbReference type="RefSeq" id="XP_066067704.1">
    <property type="nucleotide sequence ID" value="XM_066211607.1"/>
</dbReference>
<keyword evidence="3" id="KW-0862">Zinc</keyword>
<reference evidence="5" key="2">
    <citation type="journal article" date="2022" name="Elife">
        <title>Obligate sexual reproduction of a homothallic fungus closely related to the Cryptococcus pathogenic species complex.</title>
        <authorList>
            <person name="Passer A.R."/>
            <person name="Clancey S.A."/>
            <person name="Shea T."/>
            <person name="David-Palma M."/>
            <person name="Averette A.F."/>
            <person name="Boekhout T."/>
            <person name="Porcel B.M."/>
            <person name="Nowrousian M."/>
            <person name="Cuomo C.A."/>
            <person name="Sun S."/>
            <person name="Heitman J."/>
            <person name="Coelho M.A."/>
        </authorList>
    </citation>
    <scope>NUCLEOTIDE SEQUENCE</scope>
    <source>
        <strain evidence="5">CBS 7841</strain>
    </source>
</reference>
<dbReference type="GO" id="GO:0008270">
    <property type="term" value="F:zinc ion binding"/>
    <property type="evidence" value="ECO:0007669"/>
    <property type="project" value="UniProtKB-KW"/>
</dbReference>
<dbReference type="AlphaFoldDB" id="A0AAJ8JRE8"/>
<dbReference type="PROSITE" id="PS51292">
    <property type="entry name" value="ZF_RING_CH"/>
    <property type="match status" value="1"/>
</dbReference>
<dbReference type="InterPro" id="IPR013083">
    <property type="entry name" value="Znf_RING/FYVE/PHD"/>
</dbReference>
<feature type="domain" description="RING-CH-type" evidence="4">
    <location>
        <begin position="1"/>
        <end position="39"/>
    </location>
</feature>
<dbReference type="SUPFAM" id="SSF57850">
    <property type="entry name" value="RING/U-box"/>
    <property type="match status" value="1"/>
</dbReference>
<evidence type="ECO:0000256" key="1">
    <source>
        <dbReference type="ARBA" id="ARBA00022723"/>
    </source>
</evidence>
<gene>
    <name evidence="5" type="ORF">L203_102179</name>
</gene>
<reference evidence="5" key="1">
    <citation type="submission" date="2016-06" db="EMBL/GenBank/DDBJ databases">
        <authorList>
            <person name="Cuomo C."/>
            <person name="Litvintseva A."/>
            <person name="Heitman J."/>
            <person name="Chen Y."/>
            <person name="Sun S."/>
            <person name="Springer D."/>
            <person name="Dromer F."/>
            <person name="Young S."/>
            <person name="Zeng Q."/>
            <person name="Chapman S."/>
            <person name="Gujja S."/>
            <person name="Saif S."/>
            <person name="Birren B."/>
        </authorList>
    </citation>
    <scope>NUCLEOTIDE SEQUENCE</scope>
    <source>
        <strain evidence="5">CBS 7841</strain>
    </source>
</reference>
<protein>
    <recommendedName>
        <fullName evidence="4">RING-CH-type domain-containing protein</fullName>
    </recommendedName>
</protein>
<reference evidence="5" key="3">
    <citation type="submission" date="2024-01" db="EMBL/GenBank/DDBJ databases">
        <authorList>
            <person name="Coelho M.A."/>
            <person name="David-Palma M."/>
            <person name="Shea T."/>
            <person name="Sun S."/>
            <person name="Cuomo C.A."/>
            <person name="Heitman J."/>
        </authorList>
    </citation>
    <scope>NUCLEOTIDE SEQUENCE</scope>
    <source>
        <strain evidence="5">CBS 7841</strain>
    </source>
</reference>
<evidence type="ECO:0000259" key="4">
    <source>
        <dbReference type="PROSITE" id="PS51292"/>
    </source>
</evidence>
<dbReference type="EMBL" id="CP143785">
    <property type="protein sequence ID" value="WVN87004.1"/>
    <property type="molecule type" value="Genomic_DNA"/>
</dbReference>
<organism evidence="5 6">
    <name type="scientific">Cryptococcus depauperatus CBS 7841</name>
    <dbReference type="NCBI Taxonomy" id="1295531"/>
    <lineage>
        <taxon>Eukaryota</taxon>
        <taxon>Fungi</taxon>
        <taxon>Dikarya</taxon>
        <taxon>Basidiomycota</taxon>
        <taxon>Agaricomycotina</taxon>
        <taxon>Tremellomycetes</taxon>
        <taxon>Tremellales</taxon>
        <taxon>Cryptococcaceae</taxon>
        <taxon>Cryptococcus</taxon>
    </lineage>
</organism>
<evidence type="ECO:0000256" key="2">
    <source>
        <dbReference type="ARBA" id="ARBA00022771"/>
    </source>
</evidence>
<dbReference type="Proteomes" id="UP000094043">
    <property type="component" value="Chromosome 2"/>
</dbReference>
<dbReference type="KEGG" id="cdep:91086391"/>
<evidence type="ECO:0000313" key="5">
    <source>
        <dbReference type="EMBL" id="WVN87004.1"/>
    </source>
</evidence>
<evidence type="ECO:0000313" key="6">
    <source>
        <dbReference type="Proteomes" id="UP000094043"/>
    </source>
</evidence>
<sequence length="326" mass="36537">MENEPAVCRICLEEESNFQLGKLIVPCLCSGTMAHVHEKETEKAQEVYAHNAATFIGQGVGYQTLLGRMLSSKTFRVVSTSLILPCLAHTVGFLVLQIHQRVTGRAYDIMQIPGTMKPFRCDPFHFYALSDFHLNGIHAYVNSAASPVVLDFIRRNCPKPLIHPLYCIYVRTFLGVGFIGSTTTESLLGLSGVHQPFTLLNYMRHGWLGQTLQTLTFGGRDLGLFGTLIKLSIILRGLATVTQGVYEFTGFVSDQFSRNMETDITETRSTVIKKAESNPKSLPALRVIQDWLSSWIEKYSRLEKKAGATLRNYMFQARLAFIISLM</sequence>
<dbReference type="Pfam" id="PF12906">
    <property type="entry name" value="RINGv"/>
    <property type="match status" value="1"/>
</dbReference>
<keyword evidence="1" id="KW-0479">Metal-binding</keyword>
<evidence type="ECO:0000256" key="3">
    <source>
        <dbReference type="ARBA" id="ARBA00022833"/>
    </source>
</evidence>
<dbReference type="GeneID" id="91086391"/>
<proteinExistence type="predicted"/>
<name>A0AAJ8JRE8_9TREE</name>
<dbReference type="Gene3D" id="3.30.40.10">
    <property type="entry name" value="Zinc/RING finger domain, C3HC4 (zinc finger)"/>
    <property type="match status" value="1"/>
</dbReference>